<accession>A0AAE0NI69</accession>
<proteinExistence type="predicted"/>
<dbReference type="EMBL" id="JAULSW010000005">
    <property type="protein sequence ID" value="KAK3381971.1"/>
    <property type="molecule type" value="Genomic_DNA"/>
</dbReference>
<organism evidence="1 2">
    <name type="scientific">Podospora didyma</name>
    <dbReference type="NCBI Taxonomy" id="330526"/>
    <lineage>
        <taxon>Eukaryota</taxon>
        <taxon>Fungi</taxon>
        <taxon>Dikarya</taxon>
        <taxon>Ascomycota</taxon>
        <taxon>Pezizomycotina</taxon>
        <taxon>Sordariomycetes</taxon>
        <taxon>Sordariomycetidae</taxon>
        <taxon>Sordariales</taxon>
        <taxon>Podosporaceae</taxon>
        <taxon>Podospora</taxon>
    </lineage>
</organism>
<protein>
    <submittedName>
        <fullName evidence="1">Uncharacterized protein</fullName>
    </submittedName>
</protein>
<keyword evidence="2" id="KW-1185">Reference proteome</keyword>
<gene>
    <name evidence="1" type="ORF">B0H63DRAFT_217054</name>
</gene>
<evidence type="ECO:0000313" key="1">
    <source>
        <dbReference type="EMBL" id="KAK3381971.1"/>
    </source>
</evidence>
<reference evidence="1" key="1">
    <citation type="journal article" date="2023" name="Mol. Phylogenet. Evol.">
        <title>Genome-scale phylogeny and comparative genomics of the fungal order Sordariales.</title>
        <authorList>
            <person name="Hensen N."/>
            <person name="Bonometti L."/>
            <person name="Westerberg I."/>
            <person name="Brannstrom I.O."/>
            <person name="Guillou S."/>
            <person name="Cros-Aarteil S."/>
            <person name="Calhoun S."/>
            <person name="Haridas S."/>
            <person name="Kuo A."/>
            <person name="Mondo S."/>
            <person name="Pangilinan J."/>
            <person name="Riley R."/>
            <person name="LaButti K."/>
            <person name="Andreopoulos B."/>
            <person name="Lipzen A."/>
            <person name="Chen C."/>
            <person name="Yan M."/>
            <person name="Daum C."/>
            <person name="Ng V."/>
            <person name="Clum A."/>
            <person name="Steindorff A."/>
            <person name="Ohm R.A."/>
            <person name="Martin F."/>
            <person name="Silar P."/>
            <person name="Natvig D.O."/>
            <person name="Lalanne C."/>
            <person name="Gautier V."/>
            <person name="Ament-Velasquez S.L."/>
            <person name="Kruys A."/>
            <person name="Hutchinson M.I."/>
            <person name="Powell A.J."/>
            <person name="Barry K."/>
            <person name="Miller A.N."/>
            <person name="Grigoriev I.V."/>
            <person name="Debuchy R."/>
            <person name="Gladieux P."/>
            <person name="Hiltunen Thoren M."/>
            <person name="Johannesson H."/>
        </authorList>
    </citation>
    <scope>NUCLEOTIDE SEQUENCE</scope>
    <source>
        <strain evidence="1">CBS 232.78</strain>
    </source>
</reference>
<sequence>MSPFAVLTTRQRVGSKADSRLATRLTDTFFFVLTVCSFPRPARLGLVCPCPLASIILPSSHIRHHLTSRPRAEGKGPCAPGLRAACHHCYLPACSLRATWTRYTCRQSKPSRSGENGCTDATKGQKVEIHLLGFCLGLLGSKVPAAQKQTPPPKH</sequence>
<dbReference type="AlphaFoldDB" id="A0AAE0NI69"/>
<name>A0AAE0NI69_9PEZI</name>
<evidence type="ECO:0000313" key="2">
    <source>
        <dbReference type="Proteomes" id="UP001285441"/>
    </source>
</evidence>
<reference evidence="1" key="2">
    <citation type="submission" date="2023-06" db="EMBL/GenBank/DDBJ databases">
        <authorList>
            <consortium name="Lawrence Berkeley National Laboratory"/>
            <person name="Haridas S."/>
            <person name="Hensen N."/>
            <person name="Bonometti L."/>
            <person name="Westerberg I."/>
            <person name="Brannstrom I.O."/>
            <person name="Guillou S."/>
            <person name="Cros-Aarteil S."/>
            <person name="Calhoun S."/>
            <person name="Kuo A."/>
            <person name="Mondo S."/>
            <person name="Pangilinan J."/>
            <person name="Riley R."/>
            <person name="LaButti K."/>
            <person name="Andreopoulos B."/>
            <person name="Lipzen A."/>
            <person name="Chen C."/>
            <person name="Yanf M."/>
            <person name="Daum C."/>
            <person name="Ng V."/>
            <person name="Clum A."/>
            <person name="Steindorff A."/>
            <person name="Ohm R."/>
            <person name="Martin F."/>
            <person name="Silar P."/>
            <person name="Natvig D."/>
            <person name="Lalanne C."/>
            <person name="Gautier V."/>
            <person name="Ament-velasquez S.L."/>
            <person name="Kruys A."/>
            <person name="Hutchinson M.I."/>
            <person name="Powell A.J."/>
            <person name="Barry K."/>
            <person name="Miller A.N."/>
            <person name="Grigoriev I.V."/>
            <person name="Debuchy R."/>
            <person name="Gladieux P."/>
            <person name="Thoren M.H."/>
            <person name="Johannesson H."/>
        </authorList>
    </citation>
    <scope>NUCLEOTIDE SEQUENCE</scope>
    <source>
        <strain evidence="1">CBS 232.78</strain>
    </source>
</reference>
<comment type="caution">
    <text evidence="1">The sequence shown here is derived from an EMBL/GenBank/DDBJ whole genome shotgun (WGS) entry which is preliminary data.</text>
</comment>
<dbReference type="Proteomes" id="UP001285441">
    <property type="component" value="Unassembled WGS sequence"/>
</dbReference>